<dbReference type="InterPro" id="IPR001345">
    <property type="entry name" value="PG/BPGM_mutase_AS"/>
</dbReference>
<dbReference type="Proteomes" id="UP000601435">
    <property type="component" value="Unassembled WGS sequence"/>
</dbReference>
<dbReference type="OrthoDB" id="496981at2759"/>
<protein>
    <submittedName>
        <fullName evidence="1">DEK1 protein</fullName>
    </submittedName>
</protein>
<organism evidence="1 2">
    <name type="scientific">Symbiodinium necroappetens</name>
    <dbReference type="NCBI Taxonomy" id="1628268"/>
    <lineage>
        <taxon>Eukaryota</taxon>
        <taxon>Sar</taxon>
        <taxon>Alveolata</taxon>
        <taxon>Dinophyceae</taxon>
        <taxon>Suessiales</taxon>
        <taxon>Symbiodiniaceae</taxon>
        <taxon>Symbiodinium</taxon>
    </lineage>
</organism>
<dbReference type="InterPro" id="IPR029033">
    <property type="entry name" value="His_PPase_superfam"/>
</dbReference>
<dbReference type="SUPFAM" id="SSF53254">
    <property type="entry name" value="Phosphoglycerate mutase-like"/>
    <property type="match status" value="1"/>
</dbReference>
<dbReference type="PROSITE" id="PS00175">
    <property type="entry name" value="PG_MUTASE"/>
    <property type="match status" value="1"/>
</dbReference>
<accession>A0A812R3Q6</accession>
<evidence type="ECO:0000313" key="2">
    <source>
        <dbReference type="Proteomes" id="UP000601435"/>
    </source>
</evidence>
<name>A0A812R3Q6_9DINO</name>
<comment type="caution">
    <text evidence="1">The sequence shown here is derived from an EMBL/GenBank/DDBJ whole genome shotgun (WGS) entry which is preliminary data.</text>
</comment>
<evidence type="ECO:0000313" key="1">
    <source>
        <dbReference type="EMBL" id="CAE7419848.1"/>
    </source>
</evidence>
<proteinExistence type="predicted"/>
<dbReference type="AlphaFoldDB" id="A0A812R3Q6"/>
<dbReference type="GO" id="GO:0003824">
    <property type="term" value="F:catalytic activity"/>
    <property type="evidence" value="ECO:0007669"/>
    <property type="project" value="InterPro"/>
</dbReference>
<reference evidence="1" key="1">
    <citation type="submission" date="2021-02" db="EMBL/GenBank/DDBJ databases">
        <authorList>
            <person name="Dougan E. K."/>
            <person name="Rhodes N."/>
            <person name="Thang M."/>
            <person name="Chan C."/>
        </authorList>
    </citation>
    <scope>NUCLEOTIDE SEQUENCE</scope>
</reference>
<keyword evidence="2" id="KW-1185">Reference proteome</keyword>
<dbReference type="EMBL" id="CAJNJA010018304">
    <property type="protein sequence ID" value="CAE7419848.1"/>
    <property type="molecule type" value="Genomic_DNA"/>
</dbReference>
<sequence length="106" mass="11302">MDMPGPSRQVLLVRHGQSLHNADKGSAGIDPALSDSGLVQSSAWPSHFLRLRTLGRLAFESGRADRSSSIWGTPGLPDGLDSLAHREKLCKHVVELVDGSCSNKSA</sequence>
<gene>
    <name evidence="1" type="primary">DEK1</name>
    <name evidence="1" type="ORF">SNEC2469_LOCUS11525</name>
</gene>
<dbReference type="Gene3D" id="3.40.50.1240">
    <property type="entry name" value="Phosphoglycerate mutase-like"/>
    <property type="match status" value="1"/>
</dbReference>